<evidence type="ECO:0000256" key="1">
    <source>
        <dbReference type="SAM" id="Phobius"/>
    </source>
</evidence>
<protein>
    <submittedName>
        <fullName evidence="2">Predicted protein</fullName>
    </submittedName>
</protein>
<evidence type="ECO:0000313" key="3">
    <source>
        <dbReference type="Proteomes" id="UP000001194"/>
    </source>
</evidence>
<name>B0DVU2_LACBS</name>
<gene>
    <name evidence="2" type="ORF">LACBIDRAFT_312259</name>
</gene>
<feature type="transmembrane region" description="Helical" evidence="1">
    <location>
        <begin position="48"/>
        <end position="73"/>
    </location>
</feature>
<feature type="transmembrane region" description="Helical" evidence="1">
    <location>
        <begin position="131"/>
        <end position="150"/>
    </location>
</feature>
<dbReference type="STRING" id="486041.B0DVU2"/>
<dbReference type="AlphaFoldDB" id="B0DVU2"/>
<sequence>MPQANPLTVNLAGLCVEGTLYGIFFTLFVLSSALLISRARKTSPHASIWSILCTPLIAGSLAMFVAITVHWVIEGARLVQAVNSPEGPLIFYLEWSQPTFVAEMGFFIAAAVIGDALIIYRLWVVWNYRKLVVVFPILGLVGLLSAFSLTTHRYYEGRLSTSAFPESACGIGLVQEFPQLETGAGIFQSSAARWATPDCVFTICTNVYCSAMIAYKLWLVDSRSQKYGGPSLGGVLAIVVESATFYTAWALVFFVTYQTHQNICFLIVNCWPAVSGITCMMINVRAGLGWALEGTNSNLNTSTVNASRVVFEGIGDSNSKAYVMNPLASDSTNGDQSGYVGALRKSRQLAINVQHTHTMHAV</sequence>
<reference evidence="2 3" key="1">
    <citation type="journal article" date="2008" name="Nature">
        <title>The genome of Laccaria bicolor provides insights into mycorrhizal symbiosis.</title>
        <authorList>
            <person name="Martin F."/>
            <person name="Aerts A."/>
            <person name="Ahren D."/>
            <person name="Brun A."/>
            <person name="Danchin E.G.J."/>
            <person name="Duchaussoy F."/>
            <person name="Gibon J."/>
            <person name="Kohler A."/>
            <person name="Lindquist E."/>
            <person name="Pereda V."/>
            <person name="Salamov A."/>
            <person name="Shapiro H.J."/>
            <person name="Wuyts J."/>
            <person name="Blaudez D."/>
            <person name="Buee M."/>
            <person name="Brokstein P."/>
            <person name="Canbaeck B."/>
            <person name="Cohen D."/>
            <person name="Courty P.E."/>
            <person name="Coutinho P.M."/>
            <person name="Delaruelle C."/>
            <person name="Detter J.C."/>
            <person name="Deveau A."/>
            <person name="DiFazio S."/>
            <person name="Duplessis S."/>
            <person name="Fraissinet-Tachet L."/>
            <person name="Lucic E."/>
            <person name="Frey-Klett P."/>
            <person name="Fourrey C."/>
            <person name="Feussner I."/>
            <person name="Gay G."/>
            <person name="Grimwood J."/>
            <person name="Hoegger P.J."/>
            <person name="Jain P."/>
            <person name="Kilaru S."/>
            <person name="Labbe J."/>
            <person name="Lin Y.C."/>
            <person name="Legue V."/>
            <person name="Le Tacon F."/>
            <person name="Marmeisse R."/>
            <person name="Melayah D."/>
            <person name="Montanini B."/>
            <person name="Muratet M."/>
            <person name="Nehls U."/>
            <person name="Niculita-Hirzel H."/>
            <person name="Oudot-Le Secq M.P."/>
            <person name="Peter M."/>
            <person name="Quesneville H."/>
            <person name="Rajashekar B."/>
            <person name="Reich M."/>
            <person name="Rouhier N."/>
            <person name="Schmutz J."/>
            <person name="Yin T."/>
            <person name="Chalot M."/>
            <person name="Henrissat B."/>
            <person name="Kuees U."/>
            <person name="Lucas S."/>
            <person name="Van de Peer Y."/>
            <person name="Podila G.K."/>
            <person name="Polle A."/>
            <person name="Pukkila P.J."/>
            <person name="Richardson P.M."/>
            <person name="Rouze P."/>
            <person name="Sanders I.R."/>
            <person name="Stajich J.E."/>
            <person name="Tunlid A."/>
            <person name="Tuskan G."/>
            <person name="Grigoriev I.V."/>
        </authorList>
    </citation>
    <scope>NUCLEOTIDE SEQUENCE [LARGE SCALE GENOMIC DNA]</scope>
    <source>
        <strain evidence="3">S238N-H82 / ATCC MYA-4686</strain>
    </source>
</reference>
<dbReference type="OrthoDB" id="3250682at2759"/>
<evidence type="ECO:0000313" key="2">
    <source>
        <dbReference type="EMBL" id="EDR01359.1"/>
    </source>
</evidence>
<dbReference type="KEGG" id="lbc:LACBIDRAFT_312259"/>
<feature type="transmembrane region" description="Helical" evidence="1">
    <location>
        <begin position="232"/>
        <end position="257"/>
    </location>
</feature>
<organism evidence="3">
    <name type="scientific">Laccaria bicolor (strain S238N-H82 / ATCC MYA-4686)</name>
    <name type="common">Bicoloured deceiver</name>
    <name type="synonym">Laccaria laccata var. bicolor</name>
    <dbReference type="NCBI Taxonomy" id="486041"/>
    <lineage>
        <taxon>Eukaryota</taxon>
        <taxon>Fungi</taxon>
        <taxon>Dikarya</taxon>
        <taxon>Basidiomycota</taxon>
        <taxon>Agaricomycotina</taxon>
        <taxon>Agaricomycetes</taxon>
        <taxon>Agaricomycetidae</taxon>
        <taxon>Agaricales</taxon>
        <taxon>Agaricineae</taxon>
        <taxon>Hydnangiaceae</taxon>
        <taxon>Laccaria</taxon>
    </lineage>
</organism>
<accession>B0DVU2</accession>
<keyword evidence="1" id="KW-0812">Transmembrane</keyword>
<dbReference type="GeneID" id="6083658"/>
<dbReference type="HOGENOM" id="CLU_044614_3_0_1"/>
<proteinExistence type="predicted"/>
<dbReference type="Proteomes" id="UP000001194">
    <property type="component" value="Unassembled WGS sequence"/>
</dbReference>
<keyword evidence="1" id="KW-0472">Membrane</keyword>
<dbReference type="EMBL" id="DS547140">
    <property type="protein sequence ID" value="EDR01359.1"/>
    <property type="molecule type" value="Genomic_DNA"/>
</dbReference>
<keyword evidence="3" id="KW-1185">Reference proteome</keyword>
<feature type="transmembrane region" description="Helical" evidence="1">
    <location>
        <begin position="20"/>
        <end position="36"/>
    </location>
</feature>
<keyword evidence="1" id="KW-1133">Transmembrane helix</keyword>
<feature type="transmembrane region" description="Helical" evidence="1">
    <location>
        <begin position="104"/>
        <end position="124"/>
    </location>
</feature>
<dbReference type="RefSeq" id="XP_001888066.1">
    <property type="nucleotide sequence ID" value="XM_001888031.1"/>
</dbReference>
<dbReference type="InParanoid" id="B0DVU2"/>